<comment type="caution">
    <text evidence="4">The sequence shown here is derived from an EMBL/GenBank/DDBJ whole genome shotgun (WGS) entry which is preliminary data.</text>
</comment>
<dbReference type="Proteomes" id="UP000566819">
    <property type="component" value="Unassembled WGS sequence"/>
</dbReference>
<dbReference type="PANTHER" id="PTHR10366:SF564">
    <property type="entry name" value="STEROL-4-ALPHA-CARBOXYLATE 3-DEHYDROGENASE, DECARBOXYLATING"/>
    <property type="match status" value="1"/>
</dbReference>
<dbReference type="GO" id="GO:0016616">
    <property type="term" value="F:oxidoreductase activity, acting on the CH-OH group of donors, NAD or NADP as acceptor"/>
    <property type="evidence" value="ECO:0007669"/>
    <property type="project" value="TreeGrafter"/>
</dbReference>
<evidence type="ECO:0000313" key="5">
    <source>
        <dbReference type="Proteomes" id="UP000566819"/>
    </source>
</evidence>
<evidence type="ECO:0000256" key="2">
    <source>
        <dbReference type="ARBA" id="ARBA00023445"/>
    </source>
</evidence>
<evidence type="ECO:0000259" key="3">
    <source>
        <dbReference type="Pfam" id="PF01370"/>
    </source>
</evidence>
<name>A0A8H4RWQ5_9HELO</name>
<gene>
    <name evidence="4" type="ORF">G7Y89_g685</name>
</gene>
<dbReference type="PANTHER" id="PTHR10366">
    <property type="entry name" value="NAD DEPENDENT EPIMERASE/DEHYDRATASE"/>
    <property type="match status" value="1"/>
</dbReference>
<accession>A0A8H4RWQ5</accession>
<reference evidence="4 5" key="1">
    <citation type="submission" date="2020-03" db="EMBL/GenBank/DDBJ databases">
        <title>Draft Genome Sequence of Cudoniella acicularis.</title>
        <authorList>
            <person name="Buettner E."/>
            <person name="Kellner H."/>
        </authorList>
    </citation>
    <scope>NUCLEOTIDE SEQUENCE [LARGE SCALE GENOMIC DNA]</scope>
    <source>
        <strain evidence="4 5">DSM 108380</strain>
    </source>
</reference>
<dbReference type="AlphaFoldDB" id="A0A8H4RWQ5"/>
<feature type="domain" description="NAD-dependent epimerase/dehydratase" evidence="3">
    <location>
        <begin position="10"/>
        <end position="268"/>
    </location>
</feature>
<keyword evidence="1" id="KW-0560">Oxidoreductase</keyword>
<dbReference type="Gene3D" id="3.40.50.720">
    <property type="entry name" value="NAD(P)-binding Rossmann-like Domain"/>
    <property type="match status" value="1"/>
</dbReference>
<evidence type="ECO:0000313" key="4">
    <source>
        <dbReference type="EMBL" id="KAF4637385.1"/>
    </source>
</evidence>
<organism evidence="4 5">
    <name type="scientific">Cudoniella acicularis</name>
    <dbReference type="NCBI Taxonomy" id="354080"/>
    <lineage>
        <taxon>Eukaryota</taxon>
        <taxon>Fungi</taxon>
        <taxon>Dikarya</taxon>
        <taxon>Ascomycota</taxon>
        <taxon>Pezizomycotina</taxon>
        <taxon>Leotiomycetes</taxon>
        <taxon>Helotiales</taxon>
        <taxon>Tricladiaceae</taxon>
        <taxon>Cudoniella</taxon>
    </lineage>
</organism>
<sequence length="348" mass="36921">MSAQTSRELVLVTGANGFIAARTIEAFLEAGYDVRGTVRSEASGVGIQEALKSYVDSGRFEVVVVEDITRSGAFDKAVAGCHAIAHLAAPVSLSFTDPVPVLHGAIVGTETLLNSAHEFGANLKTVVLMSSIAAILSPRDPGYIYSEKDWNEKSQQEVARLGSGATGYDIYAASKTAAEQAFWKFRDNKKPSFAMTAVNPTFVGGPPLVSPENPEHISGTVRHIWTILSGAPIPPTLGGSGSTVDIRDVARLMVFAVKNPKKANGQRYLAVSAAGTNEAIADILREKYPDRASIIKGEPSAVLEEKSFDISGVIDNSKAVEAMGGAIHWVQGECSGCCRKLREISLKS</sequence>
<dbReference type="InterPro" id="IPR036291">
    <property type="entry name" value="NAD(P)-bd_dom_sf"/>
</dbReference>
<keyword evidence="5" id="KW-1185">Reference proteome</keyword>
<dbReference type="SUPFAM" id="SSF51735">
    <property type="entry name" value="NAD(P)-binding Rossmann-fold domains"/>
    <property type="match status" value="1"/>
</dbReference>
<dbReference type="EMBL" id="JAAMPI010000024">
    <property type="protein sequence ID" value="KAF4637385.1"/>
    <property type="molecule type" value="Genomic_DNA"/>
</dbReference>
<comment type="similarity">
    <text evidence="2">Belongs to the NAD(P)-dependent epimerase/dehydratase family. Dihydroflavonol-4-reductase subfamily.</text>
</comment>
<evidence type="ECO:0000256" key="1">
    <source>
        <dbReference type="ARBA" id="ARBA00023002"/>
    </source>
</evidence>
<proteinExistence type="inferred from homology"/>
<dbReference type="InterPro" id="IPR001509">
    <property type="entry name" value="Epimerase_deHydtase"/>
</dbReference>
<protein>
    <recommendedName>
        <fullName evidence="3">NAD-dependent epimerase/dehydratase domain-containing protein</fullName>
    </recommendedName>
</protein>
<dbReference type="InterPro" id="IPR050425">
    <property type="entry name" value="NAD(P)_dehydrat-like"/>
</dbReference>
<dbReference type="Pfam" id="PF01370">
    <property type="entry name" value="Epimerase"/>
    <property type="match status" value="1"/>
</dbReference>
<dbReference type="OrthoDB" id="2735536at2759"/>